<proteinExistence type="predicted"/>
<dbReference type="NCBIfam" id="TIGR03363">
    <property type="entry name" value="VI_chp_8"/>
    <property type="match status" value="1"/>
</dbReference>
<keyword evidence="3" id="KW-1185">Reference proteome</keyword>
<accession>A0ABQ1I7Z9</accession>
<feature type="domain" description="ImpA N-terminal" evidence="1">
    <location>
        <begin position="15"/>
        <end position="143"/>
    </location>
</feature>
<comment type="caution">
    <text evidence="2">The sequence shown here is derived from an EMBL/GenBank/DDBJ whole genome shotgun (WGS) entry which is preliminary data.</text>
</comment>
<organism evidence="2 3">
    <name type="scientific">Agarivorans gilvus</name>
    <dbReference type="NCBI Taxonomy" id="680279"/>
    <lineage>
        <taxon>Bacteria</taxon>
        <taxon>Pseudomonadati</taxon>
        <taxon>Pseudomonadota</taxon>
        <taxon>Gammaproteobacteria</taxon>
        <taxon>Alteromonadales</taxon>
        <taxon>Alteromonadaceae</taxon>
        <taxon>Agarivorans</taxon>
    </lineage>
</organism>
<dbReference type="Pfam" id="PF06812">
    <property type="entry name" value="ImpA_N"/>
    <property type="match status" value="1"/>
</dbReference>
<evidence type="ECO:0000259" key="1">
    <source>
        <dbReference type="Pfam" id="PF06812"/>
    </source>
</evidence>
<evidence type="ECO:0000313" key="2">
    <source>
        <dbReference type="EMBL" id="GGB20155.1"/>
    </source>
</evidence>
<evidence type="ECO:0000313" key="3">
    <source>
        <dbReference type="Proteomes" id="UP000651977"/>
    </source>
</evidence>
<reference evidence="3" key="1">
    <citation type="journal article" date="2019" name="Int. J. Syst. Evol. Microbiol.">
        <title>The Global Catalogue of Microorganisms (GCM) 10K type strain sequencing project: providing services to taxonomists for standard genome sequencing and annotation.</title>
        <authorList>
            <consortium name="The Broad Institute Genomics Platform"/>
            <consortium name="The Broad Institute Genome Sequencing Center for Infectious Disease"/>
            <person name="Wu L."/>
            <person name="Ma J."/>
        </authorList>
    </citation>
    <scope>NUCLEOTIDE SEQUENCE [LARGE SCALE GENOMIC DNA]</scope>
    <source>
        <strain evidence="3">CGMCC 1.10131</strain>
    </source>
</reference>
<sequence>MFQELNYIDFAQLAQPISEQLPCGEDPRLDASPLSTYFTLKDVRNTARASERKALVDNEPLLSFANEWDPIISQIPEVLLESCKDLEFAAWLIEGLVRRKGFKGLRQGFDIARTLIEHHWEHLYPSPDEDGLVTRVAPLVGLNGYDGEGTLLMPIACVPLTDVIEEQPYSLWEFEQASEVERLEETKRNQRHAAGAVKLEDITVTVNATSAEFFISLLQDIEAASQAYQQLSLAVDEAVGEPQPSSHIVKRLSDCIEAVRYLAADKLSAAKLELIPEDMPSDLIEPSAAEVADAPNKQLRNRADAIQQLGNIAEFFKQTEPHSPMAYAIEQVVRWSGMSLPDLLQELISDNEARTGYFRLTGISSESQD</sequence>
<dbReference type="PANTHER" id="PTHR37951">
    <property type="entry name" value="CYTOPLASMIC PROTEIN-RELATED"/>
    <property type="match status" value="1"/>
</dbReference>
<dbReference type="InterPro" id="IPR010657">
    <property type="entry name" value="ImpA_N"/>
</dbReference>
<dbReference type="PANTHER" id="PTHR37951:SF1">
    <property type="entry name" value="TYPE VI SECRETION SYSTEM COMPONENT TSSA1"/>
    <property type="match status" value="1"/>
</dbReference>
<name>A0ABQ1I7Z9_9ALTE</name>
<dbReference type="RefSeq" id="WP_055733317.1">
    <property type="nucleotide sequence ID" value="NZ_BMDY01000033.1"/>
</dbReference>
<protein>
    <submittedName>
        <fullName evidence="2">Type VI secretion protein</fullName>
    </submittedName>
</protein>
<dbReference type="EMBL" id="BMDY01000033">
    <property type="protein sequence ID" value="GGB20155.1"/>
    <property type="molecule type" value="Genomic_DNA"/>
</dbReference>
<dbReference type="Proteomes" id="UP000651977">
    <property type="component" value="Unassembled WGS sequence"/>
</dbReference>
<gene>
    <name evidence="2" type="ORF">GCM10007414_36950</name>
</gene>
<dbReference type="InterPro" id="IPR017740">
    <property type="entry name" value="TssA-like"/>
</dbReference>